<evidence type="ECO:0000259" key="5">
    <source>
        <dbReference type="PROSITE" id="PS50931"/>
    </source>
</evidence>
<keyword evidence="3 6" id="KW-0238">DNA-binding</keyword>
<reference evidence="6 7" key="1">
    <citation type="submission" date="2023-07" db="EMBL/GenBank/DDBJ databases">
        <title>Sorghum-associated microbial communities from plants grown in Nebraska, USA.</title>
        <authorList>
            <person name="Schachtman D."/>
        </authorList>
    </citation>
    <scope>NUCLEOTIDE SEQUENCE [LARGE SCALE GENOMIC DNA]</scope>
    <source>
        <strain evidence="6 7">584</strain>
    </source>
</reference>
<dbReference type="Gene3D" id="3.40.190.10">
    <property type="entry name" value="Periplasmic binding protein-like II"/>
    <property type="match status" value="2"/>
</dbReference>
<comment type="caution">
    <text evidence="6">The sequence shown here is derived from an EMBL/GenBank/DDBJ whole genome shotgun (WGS) entry which is preliminary data.</text>
</comment>
<name>A0ABU1JWI7_9PROT</name>
<protein>
    <submittedName>
        <fullName evidence="6">DNA-binding transcriptional LysR family regulator</fullName>
    </submittedName>
</protein>
<keyword evidence="4" id="KW-0804">Transcription</keyword>
<keyword evidence="7" id="KW-1185">Reference proteome</keyword>
<dbReference type="PANTHER" id="PTHR30346:SF0">
    <property type="entry name" value="HCA OPERON TRANSCRIPTIONAL ACTIVATOR HCAR"/>
    <property type="match status" value="1"/>
</dbReference>
<dbReference type="PROSITE" id="PS50931">
    <property type="entry name" value="HTH_LYSR"/>
    <property type="match status" value="1"/>
</dbReference>
<dbReference type="InterPro" id="IPR036388">
    <property type="entry name" value="WH-like_DNA-bd_sf"/>
</dbReference>
<keyword evidence="2" id="KW-0805">Transcription regulation</keyword>
<dbReference type="RefSeq" id="WP_309799504.1">
    <property type="nucleotide sequence ID" value="NZ_JAVDPW010000010.1"/>
</dbReference>
<evidence type="ECO:0000313" key="7">
    <source>
        <dbReference type="Proteomes" id="UP001262410"/>
    </source>
</evidence>
<evidence type="ECO:0000256" key="2">
    <source>
        <dbReference type="ARBA" id="ARBA00023015"/>
    </source>
</evidence>
<dbReference type="Proteomes" id="UP001262410">
    <property type="component" value="Unassembled WGS sequence"/>
</dbReference>
<dbReference type="EMBL" id="JAVDPW010000010">
    <property type="protein sequence ID" value="MDR6292955.1"/>
    <property type="molecule type" value="Genomic_DNA"/>
</dbReference>
<dbReference type="InterPro" id="IPR005119">
    <property type="entry name" value="LysR_subst-bd"/>
</dbReference>
<dbReference type="Pfam" id="PF03466">
    <property type="entry name" value="LysR_substrate"/>
    <property type="match status" value="1"/>
</dbReference>
<dbReference type="CDD" id="cd08412">
    <property type="entry name" value="PBP2_PAO1_like"/>
    <property type="match status" value="1"/>
</dbReference>
<evidence type="ECO:0000256" key="3">
    <source>
        <dbReference type="ARBA" id="ARBA00023125"/>
    </source>
</evidence>
<dbReference type="SUPFAM" id="SSF53850">
    <property type="entry name" value="Periplasmic binding protein-like II"/>
    <property type="match status" value="1"/>
</dbReference>
<sequence>MGFSFRQVRYFIAAAELGQVSHAAVELNVSQSAVTAAIKQLEDLLGTRLLVRHASGVSLTLEGARFLPQARAIAAAVAEAMRVSGEAATVEGRVRVGVSYTIAGYFLPPYLARFRRAYPGVTVELRETHRTAIEDGLVRDELDLAVMLTSNLENTDQLRCETLFRSARRLWLPVDHPLQKAERVSLADVAREPYIMLTVDEAAFTAKRYWDRTPHQPNVIFQTSSVEAVRSMVAAGMGVTILSDMVYRPWSLDGQRIDKRALAEEVPTMDAGLAWKRDLVASPAVRAFRDHLGLAFRTPIAAAAP</sequence>
<feature type="domain" description="HTH lysR-type" evidence="5">
    <location>
        <begin position="3"/>
        <end position="60"/>
    </location>
</feature>
<gene>
    <name evidence="6" type="ORF">E9232_005500</name>
</gene>
<organism evidence="6 7">
    <name type="scientific">Inquilinus ginsengisoli</name>
    <dbReference type="NCBI Taxonomy" id="363840"/>
    <lineage>
        <taxon>Bacteria</taxon>
        <taxon>Pseudomonadati</taxon>
        <taxon>Pseudomonadota</taxon>
        <taxon>Alphaproteobacteria</taxon>
        <taxon>Rhodospirillales</taxon>
        <taxon>Rhodospirillaceae</taxon>
        <taxon>Inquilinus</taxon>
    </lineage>
</organism>
<proteinExistence type="inferred from homology"/>
<dbReference type="InterPro" id="IPR036390">
    <property type="entry name" value="WH_DNA-bd_sf"/>
</dbReference>
<dbReference type="InterPro" id="IPR000847">
    <property type="entry name" value="LysR_HTH_N"/>
</dbReference>
<comment type="similarity">
    <text evidence="1">Belongs to the LysR transcriptional regulatory family.</text>
</comment>
<evidence type="ECO:0000313" key="6">
    <source>
        <dbReference type="EMBL" id="MDR6292955.1"/>
    </source>
</evidence>
<evidence type="ECO:0000256" key="4">
    <source>
        <dbReference type="ARBA" id="ARBA00023163"/>
    </source>
</evidence>
<dbReference type="SUPFAM" id="SSF46785">
    <property type="entry name" value="Winged helix' DNA-binding domain"/>
    <property type="match status" value="1"/>
</dbReference>
<dbReference type="PANTHER" id="PTHR30346">
    <property type="entry name" value="TRANSCRIPTIONAL DUAL REGULATOR HCAR-RELATED"/>
    <property type="match status" value="1"/>
</dbReference>
<accession>A0ABU1JWI7</accession>
<dbReference type="PRINTS" id="PR00039">
    <property type="entry name" value="HTHLYSR"/>
</dbReference>
<evidence type="ECO:0000256" key="1">
    <source>
        <dbReference type="ARBA" id="ARBA00009437"/>
    </source>
</evidence>
<dbReference type="Gene3D" id="1.10.10.10">
    <property type="entry name" value="Winged helix-like DNA-binding domain superfamily/Winged helix DNA-binding domain"/>
    <property type="match status" value="1"/>
</dbReference>
<dbReference type="GO" id="GO:0003677">
    <property type="term" value="F:DNA binding"/>
    <property type="evidence" value="ECO:0007669"/>
    <property type="project" value="UniProtKB-KW"/>
</dbReference>
<dbReference type="Pfam" id="PF00126">
    <property type="entry name" value="HTH_1"/>
    <property type="match status" value="1"/>
</dbReference>